<evidence type="ECO:0008006" key="6">
    <source>
        <dbReference type="Google" id="ProtNLM"/>
    </source>
</evidence>
<dbReference type="EMBL" id="ML995904">
    <property type="protein sequence ID" value="KAF2764963.1"/>
    <property type="molecule type" value="Genomic_DNA"/>
</dbReference>
<evidence type="ECO:0000256" key="3">
    <source>
        <dbReference type="SAM" id="MobiDB-lite"/>
    </source>
</evidence>
<dbReference type="InterPro" id="IPR044053">
    <property type="entry name" value="AsaB-like"/>
</dbReference>
<evidence type="ECO:0000313" key="4">
    <source>
        <dbReference type="EMBL" id="KAF2764963.1"/>
    </source>
</evidence>
<reference evidence="4" key="1">
    <citation type="journal article" date="2020" name="Stud. Mycol.">
        <title>101 Dothideomycetes genomes: a test case for predicting lifestyles and emergence of pathogens.</title>
        <authorList>
            <person name="Haridas S."/>
            <person name="Albert R."/>
            <person name="Binder M."/>
            <person name="Bloem J."/>
            <person name="Labutti K."/>
            <person name="Salamov A."/>
            <person name="Andreopoulos B."/>
            <person name="Baker S."/>
            <person name="Barry K."/>
            <person name="Bills G."/>
            <person name="Bluhm B."/>
            <person name="Cannon C."/>
            <person name="Castanera R."/>
            <person name="Culley D."/>
            <person name="Daum C."/>
            <person name="Ezra D."/>
            <person name="Gonzalez J."/>
            <person name="Henrissat B."/>
            <person name="Kuo A."/>
            <person name="Liang C."/>
            <person name="Lipzen A."/>
            <person name="Lutzoni F."/>
            <person name="Magnuson J."/>
            <person name="Mondo S."/>
            <person name="Nolan M."/>
            <person name="Ohm R."/>
            <person name="Pangilinan J."/>
            <person name="Park H.-J."/>
            <person name="Ramirez L."/>
            <person name="Alfaro M."/>
            <person name="Sun H."/>
            <person name="Tritt A."/>
            <person name="Yoshinaga Y."/>
            <person name="Zwiers L.-H."/>
            <person name="Turgeon B."/>
            <person name="Goodwin S."/>
            <person name="Spatafora J."/>
            <person name="Crous P."/>
            <person name="Grigoriev I."/>
        </authorList>
    </citation>
    <scope>NUCLEOTIDE SEQUENCE</scope>
    <source>
        <strain evidence="4">CBS 116005</strain>
    </source>
</reference>
<dbReference type="Proteomes" id="UP000799436">
    <property type="component" value="Unassembled WGS sequence"/>
</dbReference>
<accession>A0A6G1KWB1</accession>
<keyword evidence="5" id="KW-1185">Reference proteome</keyword>
<keyword evidence="1" id="KW-0560">Oxidoreductase</keyword>
<dbReference type="PANTHER" id="PTHR34598">
    <property type="entry name" value="BLL6449 PROTEIN"/>
    <property type="match status" value="1"/>
</dbReference>
<sequence length="287" mass="32829">MSLTTNTVEPKVTRDVDTELNYWARPVPGNALEVDFTTGDGQQKAKDIAEASKLYPVKIHDIRGRESECSLYRNGFEYVHQEVPGLSNATSEEEIKKLLVPATEQLVKDRLGATIVKTHQTRIRSKATDPNPLNENKSPAFDAHSDLTPSSGMHFLEGKFPDYETLLAKHRVFSINVWRPLKPIKRNPLAVLDWPSCNFERDWILPKYIFGKDWWTVLGAVKFHEEHKWYYLSNQTPSEVLLFTQFDSEDMEEGGQCVAHSSFVDPEYVDGPARESIEIKMFVFVPK</sequence>
<proteinExistence type="inferred from homology"/>
<evidence type="ECO:0000256" key="2">
    <source>
        <dbReference type="ARBA" id="ARBA00023604"/>
    </source>
</evidence>
<dbReference type="OrthoDB" id="412788at2759"/>
<feature type="region of interest" description="Disordered" evidence="3">
    <location>
        <begin position="119"/>
        <end position="138"/>
    </location>
</feature>
<name>A0A6G1KWB1_9PEZI</name>
<dbReference type="PANTHER" id="PTHR34598:SF3">
    <property type="entry name" value="OXIDOREDUCTASE AN1597"/>
    <property type="match status" value="1"/>
</dbReference>
<evidence type="ECO:0000256" key="1">
    <source>
        <dbReference type="ARBA" id="ARBA00023002"/>
    </source>
</evidence>
<evidence type="ECO:0000313" key="5">
    <source>
        <dbReference type="Proteomes" id="UP000799436"/>
    </source>
</evidence>
<dbReference type="GO" id="GO:0016491">
    <property type="term" value="F:oxidoreductase activity"/>
    <property type="evidence" value="ECO:0007669"/>
    <property type="project" value="UniProtKB-KW"/>
</dbReference>
<dbReference type="AlphaFoldDB" id="A0A6G1KWB1"/>
<protein>
    <recommendedName>
        <fullName evidence="6">Methyltransferase</fullName>
    </recommendedName>
</protein>
<gene>
    <name evidence="4" type="ORF">EJ03DRAFT_369989</name>
</gene>
<comment type="similarity">
    <text evidence="2">Belongs to the asaB hydroxylase/desaturase family.</text>
</comment>
<dbReference type="NCBIfam" id="NF041278">
    <property type="entry name" value="CmcJ_NvfI_EfuI"/>
    <property type="match status" value="1"/>
</dbReference>
<organism evidence="4 5">
    <name type="scientific">Teratosphaeria nubilosa</name>
    <dbReference type="NCBI Taxonomy" id="161662"/>
    <lineage>
        <taxon>Eukaryota</taxon>
        <taxon>Fungi</taxon>
        <taxon>Dikarya</taxon>
        <taxon>Ascomycota</taxon>
        <taxon>Pezizomycotina</taxon>
        <taxon>Dothideomycetes</taxon>
        <taxon>Dothideomycetidae</taxon>
        <taxon>Mycosphaerellales</taxon>
        <taxon>Teratosphaeriaceae</taxon>
        <taxon>Teratosphaeria</taxon>
    </lineage>
</organism>